<name>A0AAJ6YNV0_9HYME</name>
<dbReference type="GeneID" id="105365090"/>
<sequence>MLADSTLMLLLHTLIIFCAGDQWLMYGDFIGESEAIARHLVLESTNSTTSVSSSMQLSLVTPPGHRINCILAAALHMNGNVSVVEGGLGTGDVTLAYETLNGYPDLLFVLVESNADTTARSNGSRVTIIYDRLRTWGLLPPKAVTANG</sequence>
<dbReference type="RefSeq" id="XP_011501477.1">
    <property type="nucleotide sequence ID" value="XM_011503175.1"/>
</dbReference>
<protein>
    <submittedName>
        <fullName evidence="3 4">Uncharacterized protein LOC105365090</fullName>
    </submittedName>
</protein>
<gene>
    <name evidence="3 4" type="primary">LOC105365090</name>
</gene>
<keyword evidence="1" id="KW-0732">Signal</keyword>
<evidence type="ECO:0000313" key="3">
    <source>
        <dbReference type="RefSeq" id="XP_011501477.1"/>
    </source>
</evidence>
<dbReference type="RefSeq" id="XP_011501478.1">
    <property type="nucleotide sequence ID" value="XM_011503176.1"/>
</dbReference>
<feature type="signal peptide" evidence="1">
    <location>
        <begin position="1"/>
        <end position="20"/>
    </location>
</feature>
<proteinExistence type="predicted"/>
<dbReference type="Proteomes" id="UP000695007">
    <property type="component" value="Unplaced"/>
</dbReference>
<evidence type="ECO:0000313" key="4">
    <source>
        <dbReference type="RefSeq" id="XP_011501478.1"/>
    </source>
</evidence>
<keyword evidence="2" id="KW-1185">Reference proteome</keyword>
<organism evidence="2 3">
    <name type="scientific">Ceratosolen solmsi marchali</name>
    <dbReference type="NCBI Taxonomy" id="326594"/>
    <lineage>
        <taxon>Eukaryota</taxon>
        <taxon>Metazoa</taxon>
        <taxon>Ecdysozoa</taxon>
        <taxon>Arthropoda</taxon>
        <taxon>Hexapoda</taxon>
        <taxon>Insecta</taxon>
        <taxon>Pterygota</taxon>
        <taxon>Neoptera</taxon>
        <taxon>Endopterygota</taxon>
        <taxon>Hymenoptera</taxon>
        <taxon>Apocrita</taxon>
        <taxon>Proctotrupomorpha</taxon>
        <taxon>Chalcidoidea</taxon>
        <taxon>Agaonidae</taxon>
        <taxon>Agaoninae</taxon>
        <taxon>Ceratosolen</taxon>
    </lineage>
</organism>
<dbReference type="KEGG" id="csol:105365090"/>
<evidence type="ECO:0000313" key="2">
    <source>
        <dbReference type="Proteomes" id="UP000695007"/>
    </source>
</evidence>
<feature type="chain" id="PRO_5044708449" evidence="1">
    <location>
        <begin position="21"/>
        <end position="148"/>
    </location>
</feature>
<reference evidence="3 4" key="1">
    <citation type="submission" date="2025-04" db="UniProtKB">
        <authorList>
            <consortium name="RefSeq"/>
        </authorList>
    </citation>
    <scope>IDENTIFICATION</scope>
</reference>
<dbReference type="AlphaFoldDB" id="A0AAJ6YNV0"/>
<evidence type="ECO:0000256" key="1">
    <source>
        <dbReference type="SAM" id="SignalP"/>
    </source>
</evidence>
<accession>A0AAJ6YNV0</accession>